<comment type="caution">
    <text evidence="4">The sequence shown here is derived from an EMBL/GenBank/DDBJ whole genome shotgun (WGS) entry which is preliminary data.</text>
</comment>
<dbReference type="SUPFAM" id="SSF49899">
    <property type="entry name" value="Concanavalin A-like lectins/glucanases"/>
    <property type="match status" value="1"/>
</dbReference>
<dbReference type="Pfam" id="PF00722">
    <property type="entry name" value="Glyco_hydro_16"/>
    <property type="match status" value="1"/>
</dbReference>
<dbReference type="Gene3D" id="2.60.120.200">
    <property type="match status" value="1"/>
</dbReference>
<evidence type="ECO:0000313" key="5">
    <source>
        <dbReference type="EMBL" id="CAF3679374.1"/>
    </source>
</evidence>
<sequence>MFHLINFIRFIFLFANVFSWNPSNYSYDPGSNYHLVWQDDFENVGPIKATINGAPAYAPNPSNWILKTGNINGGLQNYTDSIQNAYIQNDQLIIVAYKKRYTSAMLSSVYLQQFIFGKFAAKIRLPYGQGLWPAWWLVGNASPKYKLHWPTVGEIDILEMIGGRKWGKDKPNDKIVYGTIHWNNASNSMTPLNHSQNQKKWQTPDGSLLHDNSLVYWTEWTPTNISIGVNEFTYFQFNTTNISGSINPVDAWSGKWPFYMILNIAIGGSWPGSPDNTTVWPQKMIVDWVRVYQQ</sequence>
<dbReference type="GO" id="GO:0005975">
    <property type="term" value="P:carbohydrate metabolic process"/>
    <property type="evidence" value="ECO:0007669"/>
    <property type="project" value="InterPro"/>
</dbReference>
<gene>
    <name evidence="5" type="ORF">OKA104_LOCUS11015</name>
    <name evidence="4" type="ORF">VCS650_LOCUS6273</name>
</gene>
<dbReference type="InterPro" id="IPR013320">
    <property type="entry name" value="ConA-like_dom_sf"/>
</dbReference>
<keyword evidence="2" id="KW-0732">Signal</keyword>
<evidence type="ECO:0000256" key="1">
    <source>
        <dbReference type="ARBA" id="ARBA00006865"/>
    </source>
</evidence>
<name>A0A813VPM4_9BILA</name>
<dbReference type="PANTHER" id="PTHR10963">
    <property type="entry name" value="GLYCOSYL HYDROLASE-RELATED"/>
    <property type="match status" value="1"/>
</dbReference>
<dbReference type="GO" id="GO:0004553">
    <property type="term" value="F:hydrolase activity, hydrolyzing O-glycosyl compounds"/>
    <property type="evidence" value="ECO:0007669"/>
    <property type="project" value="InterPro"/>
</dbReference>
<dbReference type="PANTHER" id="PTHR10963:SF55">
    <property type="entry name" value="GLYCOSIDE HYDROLASE FAMILY 16 PROTEIN"/>
    <property type="match status" value="1"/>
</dbReference>
<dbReference type="Proteomes" id="UP000663891">
    <property type="component" value="Unassembled WGS sequence"/>
</dbReference>
<dbReference type="OrthoDB" id="4781at2759"/>
<dbReference type="EMBL" id="CAJNON010000038">
    <property type="protein sequence ID" value="CAF0843639.1"/>
    <property type="molecule type" value="Genomic_DNA"/>
</dbReference>
<feature type="domain" description="GH16" evidence="3">
    <location>
        <begin position="18"/>
        <end position="294"/>
    </location>
</feature>
<evidence type="ECO:0000259" key="3">
    <source>
        <dbReference type="PROSITE" id="PS51762"/>
    </source>
</evidence>
<accession>A0A813VPM4</accession>
<protein>
    <recommendedName>
        <fullName evidence="3">GH16 domain-containing protein</fullName>
    </recommendedName>
</protein>
<dbReference type="InterPro" id="IPR000757">
    <property type="entry name" value="Beta-glucanase-like"/>
</dbReference>
<dbReference type="AlphaFoldDB" id="A0A813VPM4"/>
<feature type="signal peptide" evidence="2">
    <location>
        <begin position="1"/>
        <end position="19"/>
    </location>
</feature>
<dbReference type="CDD" id="cd08023">
    <property type="entry name" value="GH16_laminarinase_like"/>
    <property type="match status" value="1"/>
</dbReference>
<evidence type="ECO:0000313" key="4">
    <source>
        <dbReference type="EMBL" id="CAF0843639.1"/>
    </source>
</evidence>
<dbReference type="EMBL" id="CAJOAY010000501">
    <property type="protein sequence ID" value="CAF3679374.1"/>
    <property type="molecule type" value="Genomic_DNA"/>
</dbReference>
<evidence type="ECO:0000313" key="6">
    <source>
        <dbReference type="Proteomes" id="UP000663891"/>
    </source>
</evidence>
<comment type="similarity">
    <text evidence="1">Belongs to the glycosyl hydrolase 16 family.</text>
</comment>
<proteinExistence type="inferred from homology"/>
<dbReference type="PROSITE" id="PS51762">
    <property type="entry name" value="GH16_2"/>
    <property type="match status" value="1"/>
</dbReference>
<evidence type="ECO:0000256" key="2">
    <source>
        <dbReference type="SAM" id="SignalP"/>
    </source>
</evidence>
<dbReference type="InterPro" id="IPR050546">
    <property type="entry name" value="Glycosyl_Hydrlase_16"/>
</dbReference>
<feature type="chain" id="PRO_5035598039" description="GH16 domain-containing protein" evidence="2">
    <location>
        <begin position="20"/>
        <end position="294"/>
    </location>
</feature>
<dbReference type="Proteomes" id="UP000663881">
    <property type="component" value="Unassembled WGS sequence"/>
</dbReference>
<organism evidence="4 6">
    <name type="scientific">Adineta steineri</name>
    <dbReference type="NCBI Taxonomy" id="433720"/>
    <lineage>
        <taxon>Eukaryota</taxon>
        <taxon>Metazoa</taxon>
        <taxon>Spiralia</taxon>
        <taxon>Gnathifera</taxon>
        <taxon>Rotifera</taxon>
        <taxon>Eurotatoria</taxon>
        <taxon>Bdelloidea</taxon>
        <taxon>Adinetida</taxon>
        <taxon>Adinetidae</taxon>
        <taxon>Adineta</taxon>
    </lineage>
</organism>
<reference evidence="4" key="1">
    <citation type="submission" date="2021-02" db="EMBL/GenBank/DDBJ databases">
        <authorList>
            <person name="Nowell W R."/>
        </authorList>
    </citation>
    <scope>NUCLEOTIDE SEQUENCE</scope>
</reference>